<dbReference type="Proteomes" id="UP000663826">
    <property type="component" value="Unassembled WGS sequence"/>
</dbReference>
<comment type="caution">
    <text evidence="1">The sequence shown here is derived from an EMBL/GenBank/DDBJ whole genome shotgun (WGS) entry which is preliminary data.</text>
</comment>
<sequence length="305" mass="33956">MLESPRSTEPVESMDGRLGGLHDLAYIGSIVSGMAVGYSLFQRCTPTFLQLAGFSPELWSNNSTISISKAVQSRYEIIKFVVHDTIIAVVLGMPPQLHYNTTLERDEEQPKRALELVYGISPEILCALGKVNAWRASRLMEESQSRGDRGDIEHTLGGWSPFVEHTDEPVKDIGRLAVQEAWRQAVLIYFYMGMREVNSACIQVQTAVRQIVQLGDVVEPGSPLERHLLIPCLIAGVAARQEKHRASLRSKVSSKSFPHEITLVIRTSEFVVVLDHLWHGVGKGGSPVTWDDYVRSRCATIPITH</sequence>
<dbReference type="AlphaFoldDB" id="A0A8H3BF81"/>
<dbReference type="Pfam" id="PF11951">
    <property type="entry name" value="Fungal_trans_2"/>
    <property type="match status" value="1"/>
</dbReference>
<accession>A0A8H3BF81</accession>
<gene>
    <name evidence="1" type="ORF">RDB_LOCUS83125</name>
</gene>
<dbReference type="InterPro" id="IPR021858">
    <property type="entry name" value="Fun_TF"/>
</dbReference>
<evidence type="ECO:0000313" key="2">
    <source>
        <dbReference type="Proteomes" id="UP000663826"/>
    </source>
</evidence>
<protein>
    <submittedName>
        <fullName evidence="1">Uncharacterized protein</fullName>
    </submittedName>
</protein>
<name>A0A8H3BF81_9AGAM</name>
<reference evidence="1" key="1">
    <citation type="submission" date="2021-01" db="EMBL/GenBank/DDBJ databases">
        <authorList>
            <person name="Kaushik A."/>
        </authorList>
    </citation>
    <scope>NUCLEOTIDE SEQUENCE</scope>
    <source>
        <strain evidence="1">AG1-1B</strain>
    </source>
</reference>
<organism evidence="1 2">
    <name type="scientific">Rhizoctonia solani</name>
    <dbReference type="NCBI Taxonomy" id="456999"/>
    <lineage>
        <taxon>Eukaryota</taxon>
        <taxon>Fungi</taxon>
        <taxon>Dikarya</taxon>
        <taxon>Basidiomycota</taxon>
        <taxon>Agaricomycotina</taxon>
        <taxon>Agaricomycetes</taxon>
        <taxon>Cantharellales</taxon>
        <taxon>Ceratobasidiaceae</taxon>
        <taxon>Rhizoctonia</taxon>
    </lineage>
</organism>
<evidence type="ECO:0000313" key="1">
    <source>
        <dbReference type="EMBL" id="CAE6456000.1"/>
    </source>
</evidence>
<dbReference type="EMBL" id="CAJMWQ010001591">
    <property type="protein sequence ID" value="CAE6456000.1"/>
    <property type="molecule type" value="Genomic_DNA"/>
</dbReference>
<proteinExistence type="predicted"/>